<dbReference type="PROSITE" id="PS00609">
    <property type="entry name" value="GLYCOSYL_HYDROL_F32"/>
    <property type="match status" value="1"/>
</dbReference>
<protein>
    <submittedName>
        <fullName evidence="7">GH32 C-terminal domain-containing protein</fullName>
    </submittedName>
</protein>
<dbReference type="InterPro" id="IPR023296">
    <property type="entry name" value="Glyco_hydro_beta-prop_sf"/>
</dbReference>
<comment type="caution">
    <text evidence="7">The sequence shown here is derived from an EMBL/GenBank/DDBJ whole genome shotgun (WGS) entry which is preliminary data.</text>
</comment>
<evidence type="ECO:0000259" key="6">
    <source>
        <dbReference type="Pfam" id="PF08244"/>
    </source>
</evidence>
<evidence type="ECO:0000256" key="2">
    <source>
        <dbReference type="ARBA" id="ARBA00022801"/>
    </source>
</evidence>
<dbReference type="SUPFAM" id="SSF49899">
    <property type="entry name" value="Concanavalin A-like lectins/glucanases"/>
    <property type="match status" value="1"/>
</dbReference>
<proteinExistence type="inferred from homology"/>
<dbReference type="EMBL" id="JBHLSV010000017">
    <property type="protein sequence ID" value="MFC0674998.1"/>
    <property type="molecule type" value="Genomic_DNA"/>
</dbReference>
<comment type="similarity">
    <text evidence="1 4">Belongs to the glycosyl hydrolase 32 family.</text>
</comment>
<evidence type="ECO:0000256" key="3">
    <source>
        <dbReference type="ARBA" id="ARBA00023295"/>
    </source>
</evidence>
<feature type="domain" description="Glycosyl hydrolase family 32 C-terminal" evidence="6">
    <location>
        <begin position="395"/>
        <end position="460"/>
    </location>
</feature>
<gene>
    <name evidence="7" type="ORF">ACFFF6_13610</name>
</gene>
<dbReference type="Proteomes" id="UP001589793">
    <property type="component" value="Unassembled WGS sequence"/>
</dbReference>
<dbReference type="InterPro" id="IPR018053">
    <property type="entry name" value="Glyco_hydro_32_AS"/>
</dbReference>
<feature type="domain" description="Glycosyl hydrolase family 32 N-terminal" evidence="5">
    <location>
        <begin position="19"/>
        <end position="316"/>
    </location>
</feature>
<dbReference type="InterPro" id="IPR013148">
    <property type="entry name" value="Glyco_hydro_32_N"/>
</dbReference>
<evidence type="ECO:0000259" key="5">
    <source>
        <dbReference type="Pfam" id="PF00251"/>
    </source>
</evidence>
<keyword evidence="2 4" id="KW-0378">Hydrolase</keyword>
<accession>A0ABV6RGH2</accession>
<evidence type="ECO:0000256" key="1">
    <source>
        <dbReference type="ARBA" id="ARBA00009902"/>
    </source>
</evidence>
<dbReference type="Gene3D" id="2.115.10.20">
    <property type="entry name" value="Glycosyl hydrolase domain, family 43"/>
    <property type="match status" value="1"/>
</dbReference>
<dbReference type="InterPro" id="IPR013320">
    <property type="entry name" value="ConA-like_dom_sf"/>
</dbReference>
<dbReference type="SUPFAM" id="SSF75005">
    <property type="entry name" value="Arabinanase/levansucrase/invertase"/>
    <property type="match status" value="1"/>
</dbReference>
<name>A0ABV6RGH2_9MICO</name>
<evidence type="ECO:0000256" key="4">
    <source>
        <dbReference type="RuleBase" id="RU362110"/>
    </source>
</evidence>
<dbReference type="RefSeq" id="WP_376981610.1">
    <property type="nucleotide sequence ID" value="NZ_JBHLSV010000017.1"/>
</dbReference>
<evidence type="ECO:0000313" key="8">
    <source>
        <dbReference type="Proteomes" id="UP001589793"/>
    </source>
</evidence>
<sequence>MTASSPLSPSTDVHRPAFHLTPVATWMNDPNGLIRHDDVWHAFFQENPFGSTHANLSWGHAVSRDLATWENLPVALPCSETEQIFSGSAVHDAQNSSGLGAEGGPGPLVAIYTSAYAPDHATHPGIQAQSLAFSEDGGATWTYAADNPVLDRGSSDFRDPKVFLHAETGRWVMIAVEALDQKVMIHTSENLRDWELASEFAFPDIDGGVWECPDLVRVPGPDGDPVWVLILSTNPGGPAGGSGTWTLIGDFDGRTFTTSARPAPLDLGQDNYAAVSFSGVEGRPVILGWMNNWDYAQHTPTGPWRSSMTLPRELDVVPGADGRLELRGRLRVPAAIPAIDVSVPAEPGPVGEVRVPSTEPFLLQGTLRTDAAHRIVLRFGTEPAAPELVVEVDGEGSITLDRGAAHRQEFAPAFARSLPYQPAAPGDPVAFRLVVDRSTVELELEDGRAVISQQIFPGGGEVTLRVDPPR</sequence>
<dbReference type="CDD" id="cd18622">
    <property type="entry name" value="GH32_Inu-like"/>
    <property type="match status" value="1"/>
</dbReference>
<dbReference type="PANTHER" id="PTHR42800:SF1">
    <property type="entry name" value="EXOINULINASE INUD (AFU_ORTHOLOGUE AFUA_5G00480)"/>
    <property type="match status" value="1"/>
</dbReference>
<dbReference type="Pfam" id="PF00251">
    <property type="entry name" value="Glyco_hydro_32N"/>
    <property type="match status" value="1"/>
</dbReference>
<dbReference type="InterPro" id="IPR001362">
    <property type="entry name" value="Glyco_hydro_32"/>
</dbReference>
<dbReference type="SMART" id="SM00640">
    <property type="entry name" value="Glyco_32"/>
    <property type="match status" value="1"/>
</dbReference>
<organism evidence="7 8">
    <name type="scientific">Brachybacterium hainanense</name>
    <dbReference type="NCBI Taxonomy" id="1541174"/>
    <lineage>
        <taxon>Bacteria</taxon>
        <taxon>Bacillati</taxon>
        <taxon>Actinomycetota</taxon>
        <taxon>Actinomycetes</taxon>
        <taxon>Micrococcales</taxon>
        <taxon>Dermabacteraceae</taxon>
        <taxon>Brachybacterium</taxon>
    </lineage>
</organism>
<keyword evidence="3 4" id="KW-0326">Glycosidase</keyword>
<evidence type="ECO:0000313" key="7">
    <source>
        <dbReference type="EMBL" id="MFC0674998.1"/>
    </source>
</evidence>
<dbReference type="Pfam" id="PF08244">
    <property type="entry name" value="Glyco_hydro_32C"/>
    <property type="match status" value="1"/>
</dbReference>
<keyword evidence="8" id="KW-1185">Reference proteome</keyword>
<reference evidence="7 8" key="1">
    <citation type="submission" date="2024-09" db="EMBL/GenBank/DDBJ databases">
        <authorList>
            <person name="Sun Q."/>
            <person name="Mori K."/>
        </authorList>
    </citation>
    <scope>NUCLEOTIDE SEQUENCE [LARGE SCALE GENOMIC DNA]</scope>
    <source>
        <strain evidence="7 8">CICC 10874</strain>
    </source>
</reference>
<dbReference type="InterPro" id="IPR013189">
    <property type="entry name" value="Glyco_hydro_32_C"/>
</dbReference>
<dbReference type="PANTHER" id="PTHR42800">
    <property type="entry name" value="EXOINULINASE INUD (AFU_ORTHOLOGUE AFUA_5G00480)"/>
    <property type="match status" value="1"/>
</dbReference>
<dbReference type="Gene3D" id="2.60.120.560">
    <property type="entry name" value="Exo-inulinase, domain 1"/>
    <property type="match status" value="1"/>
</dbReference>